<reference evidence="12" key="1">
    <citation type="submission" date="2020-06" db="EMBL/GenBank/DDBJ databases">
        <authorList>
            <consortium name="Plant Systems Biology data submission"/>
        </authorList>
    </citation>
    <scope>NUCLEOTIDE SEQUENCE</scope>
    <source>
        <strain evidence="12">D6</strain>
    </source>
</reference>
<keyword evidence="5" id="KW-0547">Nucleotide-binding</keyword>
<feature type="domain" description="NOL9 C-terminal" evidence="11">
    <location>
        <begin position="576"/>
        <end position="653"/>
    </location>
</feature>
<name>A0A9N8EIM5_9STRA</name>
<evidence type="ECO:0000259" key="10">
    <source>
        <dbReference type="Pfam" id="PF16575"/>
    </source>
</evidence>
<dbReference type="PANTHER" id="PTHR12755">
    <property type="entry name" value="CLEAVAGE/POLYADENYLATION FACTOR IA SUBUNIT CLP1P"/>
    <property type="match status" value="1"/>
</dbReference>
<organism evidence="12 13">
    <name type="scientific">Seminavis robusta</name>
    <dbReference type="NCBI Taxonomy" id="568900"/>
    <lineage>
        <taxon>Eukaryota</taxon>
        <taxon>Sar</taxon>
        <taxon>Stramenopiles</taxon>
        <taxon>Ochrophyta</taxon>
        <taxon>Bacillariophyta</taxon>
        <taxon>Bacillariophyceae</taxon>
        <taxon>Bacillariophycidae</taxon>
        <taxon>Naviculales</taxon>
        <taxon>Naviculaceae</taxon>
        <taxon>Seminavis</taxon>
    </lineage>
</organism>
<feature type="region of interest" description="Disordered" evidence="9">
    <location>
        <begin position="221"/>
        <end position="246"/>
    </location>
</feature>
<dbReference type="GO" id="GO:0051731">
    <property type="term" value="F:polynucleotide 5'-hydroxyl-kinase activity"/>
    <property type="evidence" value="ECO:0007669"/>
    <property type="project" value="InterPro"/>
</dbReference>
<dbReference type="Pfam" id="PF25467">
    <property type="entry name" value="NOL9_C"/>
    <property type="match status" value="1"/>
</dbReference>
<evidence type="ECO:0000256" key="8">
    <source>
        <dbReference type="ARBA" id="ARBA00023242"/>
    </source>
</evidence>
<dbReference type="Pfam" id="PF16575">
    <property type="entry name" value="CLP1_P"/>
    <property type="match status" value="1"/>
</dbReference>
<keyword evidence="6" id="KW-0418">Kinase</keyword>
<evidence type="ECO:0000313" key="13">
    <source>
        <dbReference type="Proteomes" id="UP001153069"/>
    </source>
</evidence>
<evidence type="ECO:0000313" key="12">
    <source>
        <dbReference type="EMBL" id="CAB9519931.1"/>
    </source>
</evidence>
<feature type="domain" description="Clp1 P-loop" evidence="10">
    <location>
        <begin position="291"/>
        <end position="410"/>
    </location>
</feature>
<dbReference type="InterPro" id="IPR045116">
    <property type="entry name" value="Clp1/Grc3"/>
</dbReference>
<dbReference type="OrthoDB" id="2405412at2759"/>
<feature type="region of interest" description="Disordered" evidence="9">
    <location>
        <begin position="1"/>
        <end position="51"/>
    </location>
</feature>
<comment type="caution">
    <text evidence="12">The sequence shown here is derived from an EMBL/GenBank/DDBJ whole genome shotgun (WGS) entry which is preliminary data.</text>
</comment>
<sequence>METSCSSPSLITALDDPSNATGTRKRPRPNSDNGSDSKNKNNKTESQSSLVPSFEIKWLSSSASDSDDDVPTEKAHLDALVTFPRPSSATNDKTQMLCLMGRAQVQCVKGSISLLGYRLDPSCPKVPVESPPWSSILVMEPIHTSTQTETKDGDNKGRDNDDSVIIKVESWWPQQDQSAGSEDHQSQEPTFEIVSGAAKGVRPTQVPSTWKHAADQIVPCLIPNNNNSTRNDADTKGAPQQDGSSTCRLAICGGKGVGKSTFLRYMTNRILSRDPPPQPKTSDQNDNTTPRQVAILDADVGQPEMSPPGMVTLTVVSEPLLTPPHYRSLERPLPSSKRSQQFAYFFGSVTSKNDPERYMALIQRLVRHYQEDVNNDIPLLINLDGWVKQLGFELLSTLLTSVLTPLTHVVQILGTTKSKQFTLRGDVLNPETSSATLHVIHSYDSFLNATFDNNNHNNDTIVSNNNSMKPEATKSTPTSCVMPAQALRDLRLCTYFLNDATIWYNLGFDHEGIGDDTCEIAHRLAGARPYAVPFEAVQIRWAGSDHFSDLTNINDSDDNNRKHNDRKHNKCEEDGSINDWVLDAINAKIVGLCYRDDANNDGKDGSHEQLGCVGLGLVRAIDRVQRVFYVLTPVDSHRLKDVNVLVGCGMDVPVEFWFRGVSAEAVPYQTFAPSTATVGGDPMKSRNNIGRRGLAK</sequence>
<keyword evidence="13" id="KW-1185">Reference proteome</keyword>
<dbReference type="GO" id="GO:0005730">
    <property type="term" value="C:nucleolus"/>
    <property type="evidence" value="ECO:0007669"/>
    <property type="project" value="UniProtKB-SubCell"/>
</dbReference>
<feature type="region of interest" description="Disordered" evidence="9">
    <location>
        <begin position="269"/>
        <end position="289"/>
    </location>
</feature>
<dbReference type="InterPro" id="IPR032319">
    <property type="entry name" value="CLP1_P"/>
</dbReference>
<keyword evidence="4" id="KW-0808">Transferase</keyword>
<dbReference type="Proteomes" id="UP001153069">
    <property type="component" value="Unassembled WGS sequence"/>
</dbReference>
<evidence type="ECO:0000256" key="2">
    <source>
        <dbReference type="ARBA" id="ARBA00011003"/>
    </source>
</evidence>
<gene>
    <name evidence="12" type="ORF">SEMRO_1059_G236520.1</name>
</gene>
<keyword evidence="7" id="KW-0067">ATP-binding</keyword>
<feature type="compositionally biased region" description="Polar residues" evidence="9">
    <location>
        <begin position="1"/>
        <end position="10"/>
    </location>
</feature>
<protein>
    <submittedName>
        <fullName evidence="12">Polynucleotide 5'-hydroxyl-kinase</fullName>
    </submittedName>
</protein>
<feature type="compositionally biased region" description="Polar residues" evidence="9">
    <location>
        <begin position="280"/>
        <end position="289"/>
    </location>
</feature>
<evidence type="ECO:0000256" key="4">
    <source>
        <dbReference type="ARBA" id="ARBA00022679"/>
    </source>
</evidence>
<evidence type="ECO:0000256" key="1">
    <source>
        <dbReference type="ARBA" id="ARBA00004604"/>
    </source>
</evidence>
<dbReference type="Gene3D" id="3.40.50.300">
    <property type="entry name" value="P-loop containing nucleotide triphosphate hydrolases"/>
    <property type="match status" value="1"/>
</dbReference>
<evidence type="ECO:0000259" key="11">
    <source>
        <dbReference type="Pfam" id="PF25467"/>
    </source>
</evidence>
<proteinExistence type="inferred from homology"/>
<comment type="similarity">
    <text evidence="2">Belongs to the Clp1 family. NOL9/GRC3 subfamily.</text>
</comment>
<evidence type="ECO:0000256" key="5">
    <source>
        <dbReference type="ARBA" id="ARBA00022741"/>
    </source>
</evidence>
<dbReference type="GO" id="GO:0005524">
    <property type="term" value="F:ATP binding"/>
    <property type="evidence" value="ECO:0007669"/>
    <property type="project" value="UniProtKB-KW"/>
</dbReference>
<dbReference type="InterPro" id="IPR057570">
    <property type="entry name" value="NOL9_C"/>
</dbReference>
<dbReference type="GO" id="GO:0000448">
    <property type="term" value="P:cleavage in ITS2 between 5.8S rRNA and LSU-rRNA of tricistronic rRNA transcript (SSU-rRNA, 5.8S rRNA, LSU-rRNA)"/>
    <property type="evidence" value="ECO:0007669"/>
    <property type="project" value="TreeGrafter"/>
</dbReference>
<keyword evidence="8" id="KW-0539">Nucleus</keyword>
<dbReference type="InterPro" id="IPR027417">
    <property type="entry name" value="P-loop_NTPase"/>
</dbReference>
<evidence type="ECO:0000256" key="7">
    <source>
        <dbReference type="ARBA" id="ARBA00022840"/>
    </source>
</evidence>
<evidence type="ECO:0000256" key="3">
    <source>
        <dbReference type="ARBA" id="ARBA00022552"/>
    </source>
</evidence>
<dbReference type="AlphaFoldDB" id="A0A9N8EIM5"/>
<evidence type="ECO:0000256" key="9">
    <source>
        <dbReference type="SAM" id="MobiDB-lite"/>
    </source>
</evidence>
<comment type="subcellular location">
    <subcellularLocation>
        <location evidence="1">Nucleus</location>
        <location evidence="1">Nucleolus</location>
    </subcellularLocation>
</comment>
<feature type="region of interest" description="Disordered" evidence="9">
    <location>
        <begin position="677"/>
        <end position="696"/>
    </location>
</feature>
<dbReference type="PANTHER" id="PTHR12755:SF3">
    <property type="entry name" value="POLYNUCLEOTIDE 5'-HYDROXYL-KINASE NOL9"/>
    <property type="match status" value="1"/>
</dbReference>
<evidence type="ECO:0000256" key="6">
    <source>
        <dbReference type="ARBA" id="ARBA00022777"/>
    </source>
</evidence>
<accession>A0A9N8EIM5</accession>
<keyword evidence="3" id="KW-0698">rRNA processing</keyword>
<dbReference type="EMBL" id="CAICTM010001057">
    <property type="protein sequence ID" value="CAB9519931.1"/>
    <property type="molecule type" value="Genomic_DNA"/>
</dbReference>